<evidence type="ECO:0000313" key="6">
    <source>
        <dbReference type="Proteomes" id="UP001519289"/>
    </source>
</evidence>
<dbReference type="PANTHER" id="PTHR24220">
    <property type="entry name" value="IMPORT ATP-BINDING PROTEIN"/>
    <property type="match status" value="1"/>
</dbReference>
<dbReference type="PROSITE" id="PS50893">
    <property type="entry name" value="ABC_TRANSPORTER_2"/>
    <property type="match status" value="1"/>
</dbReference>
<dbReference type="SMART" id="SM00382">
    <property type="entry name" value="AAA"/>
    <property type="match status" value="1"/>
</dbReference>
<protein>
    <submittedName>
        <fullName evidence="5">ABC transport system ATP-binding protein</fullName>
    </submittedName>
</protein>
<dbReference type="InterPro" id="IPR017871">
    <property type="entry name" value="ABC_transporter-like_CS"/>
</dbReference>
<dbReference type="InterPro" id="IPR027417">
    <property type="entry name" value="P-loop_NTPase"/>
</dbReference>
<evidence type="ECO:0000259" key="4">
    <source>
        <dbReference type="PROSITE" id="PS50893"/>
    </source>
</evidence>
<dbReference type="Gene3D" id="3.40.50.300">
    <property type="entry name" value="P-loop containing nucleotide triphosphate hydrolases"/>
    <property type="match status" value="1"/>
</dbReference>
<dbReference type="CDD" id="cd03255">
    <property type="entry name" value="ABC_MJ0796_LolCDE_FtsE"/>
    <property type="match status" value="1"/>
</dbReference>
<dbReference type="InterPro" id="IPR003593">
    <property type="entry name" value="AAA+_ATPase"/>
</dbReference>
<dbReference type="InterPro" id="IPR003439">
    <property type="entry name" value="ABC_transporter-like_ATP-bd"/>
</dbReference>
<dbReference type="Proteomes" id="UP001519289">
    <property type="component" value="Unassembled WGS sequence"/>
</dbReference>
<accession>A0ABS4JTS1</accession>
<dbReference type="InterPro" id="IPR017911">
    <property type="entry name" value="MacB-like_ATP-bd"/>
</dbReference>
<evidence type="ECO:0000256" key="2">
    <source>
        <dbReference type="ARBA" id="ARBA00022741"/>
    </source>
</evidence>
<dbReference type="PANTHER" id="PTHR24220:SF86">
    <property type="entry name" value="ABC TRANSPORTER ABCH.1"/>
    <property type="match status" value="1"/>
</dbReference>
<dbReference type="SUPFAM" id="SSF52540">
    <property type="entry name" value="P-loop containing nucleoside triphosphate hydrolases"/>
    <property type="match status" value="1"/>
</dbReference>
<dbReference type="InterPro" id="IPR015854">
    <property type="entry name" value="ABC_transpr_LolD-like"/>
</dbReference>
<proteinExistence type="predicted"/>
<reference evidence="5 6" key="1">
    <citation type="submission" date="2021-03" db="EMBL/GenBank/DDBJ databases">
        <title>Genomic Encyclopedia of Type Strains, Phase IV (KMG-IV): sequencing the most valuable type-strain genomes for metagenomic binning, comparative biology and taxonomic classification.</title>
        <authorList>
            <person name="Goeker M."/>
        </authorList>
    </citation>
    <scope>NUCLEOTIDE SEQUENCE [LARGE SCALE GENOMIC DNA]</scope>
    <source>
        <strain evidence="5 6">DSM 27138</strain>
    </source>
</reference>
<feature type="domain" description="ABC transporter" evidence="4">
    <location>
        <begin position="9"/>
        <end position="237"/>
    </location>
</feature>
<name>A0ABS4JTS1_9FIRM</name>
<keyword evidence="2" id="KW-0547">Nucleotide-binding</keyword>
<keyword evidence="3 5" id="KW-0067">ATP-binding</keyword>
<dbReference type="PROSITE" id="PS00211">
    <property type="entry name" value="ABC_TRANSPORTER_1"/>
    <property type="match status" value="1"/>
</dbReference>
<dbReference type="GO" id="GO:0005524">
    <property type="term" value="F:ATP binding"/>
    <property type="evidence" value="ECO:0007669"/>
    <property type="project" value="UniProtKB-KW"/>
</dbReference>
<dbReference type="EMBL" id="JAGGLG010000019">
    <property type="protein sequence ID" value="MBP2018933.1"/>
    <property type="molecule type" value="Genomic_DNA"/>
</dbReference>
<sequence length="240" mass="26337">MSKQMGCVIETRGLAKEYRMGSVTVEALREATLSIETGSCVAITGPSGAGKSTLLSLLGLLDRPTRGTILFQGEDVSRHSDAVLTRLRARFIGYVFQQFHLVPVLKVLDNVLLQLEFAGVPRSRRRQMALEALEKVGMSHRANHYPRELSGGERQRVAIARAIAKRPSLLLADEPTGNLDSANGERILDLLLTLNREGTTLVVVTHDPHIAAQMQRTIQVRDGRLVSEPASVAQGRVSRR</sequence>
<evidence type="ECO:0000256" key="3">
    <source>
        <dbReference type="ARBA" id="ARBA00022840"/>
    </source>
</evidence>
<gene>
    <name evidence="5" type="ORF">J2Z79_002348</name>
</gene>
<keyword evidence="6" id="KW-1185">Reference proteome</keyword>
<dbReference type="Pfam" id="PF00005">
    <property type="entry name" value="ABC_tran"/>
    <property type="match status" value="1"/>
</dbReference>
<evidence type="ECO:0000256" key="1">
    <source>
        <dbReference type="ARBA" id="ARBA00022448"/>
    </source>
</evidence>
<dbReference type="RefSeq" id="WP_245302641.1">
    <property type="nucleotide sequence ID" value="NZ_JAGGLG010000019.1"/>
</dbReference>
<organism evidence="5 6">
    <name type="scientific">Symbiobacterium terraclitae</name>
    <dbReference type="NCBI Taxonomy" id="557451"/>
    <lineage>
        <taxon>Bacteria</taxon>
        <taxon>Bacillati</taxon>
        <taxon>Bacillota</taxon>
        <taxon>Clostridia</taxon>
        <taxon>Eubacteriales</taxon>
        <taxon>Symbiobacteriaceae</taxon>
        <taxon>Symbiobacterium</taxon>
    </lineage>
</organism>
<keyword evidence="1" id="KW-0813">Transport</keyword>
<comment type="caution">
    <text evidence="5">The sequence shown here is derived from an EMBL/GenBank/DDBJ whole genome shotgun (WGS) entry which is preliminary data.</text>
</comment>
<evidence type="ECO:0000313" key="5">
    <source>
        <dbReference type="EMBL" id="MBP2018933.1"/>
    </source>
</evidence>